<dbReference type="Proteomes" id="UP001620514">
    <property type="component" value="Unassembled WGS sequence"/>
</dbReference>
<keyword evidence="1" id="KW-0472">Membrane</keyword>
<keyword evidence="4" id="KW-1185">Reference proteome</keyword>
<evidence type="ECO:0000313" key="4">
    <source>
        <dbReference type="Proteomes" id="UP001620514"/>
    </source>
</evidence>
<reference evidence="3 4" key="2">
    <citation type="submission" date="2024-11" db="EMBL/GenBank/DDBJ databases">
        <title>Using genomics to understand microbial adaptation to soil warming.</title>
        <authorList>
            <person name="Deangelis K.M. PhD."/>
        </authorList>
    </citation>
    <scope>NUCLEOTIDE SEQUENCE [LARGE SCALE GENOMIC DNA]</scope>
    <source>
        <strain evidence="3 4">GAS97</strain>
    </source>
</reference>
<keyword evidence="1" id="KW-0812">Transmembrane</keyword>
<dbReference type="InterPro" id="IPR007065">
    <property type="entry name" value="HPP"/>
</dbReference>
<feature type="transmembrane region" description="Helical" evidence="1">
    <location>
        <begin position="95"/>
        <end position="113"/>
    </location>
</feature>
<dbReference type="PANTHER" id="PTHR33741:SF5">
    <property type="entry name" value="TRANSMEMBRANE PROTEIN DDB_G0269096-RELATED"/>
    <property type="match status" value="1"/>
</dbReference>
<feature type="domain" description="HPP transmembrane region" evidence="2">
    <location>
        <begin position="39"/>
        <end position="187"/>
    </location>
</feature>
<dbReference type="RefSeq" id="WP_404606760.1">
    <property type="nucleotide sequence ID" value="NZ_JBIYDN010000006.1"/>
</dbReference>
<organism evidence="3 4">
    <name type="scientific">Caballeronia udeis</name>
    <dbReference type="NCBI Taxonomy" id="1232866"/>
    <lineage>
        <taxon>Bacteria</taxon>
        <taxon>Pseudomonadati</taxon>
        <taxon>Pseudomonadota</taxon>
        <taxon>Betaproteobacteria</taxon>
        <taxon>Burkholderiales</taxon>
        <taxon>Burkholderiaceae</taxon>
        <taxon>Caballeronia</taxon>
    </lineage>
</organism>
<comment type="caution">
    <text evidence="3">The sequence shown here is derived from an EMBL/GenBank/DDBJ whole genome shotgun (WGS) entry which is preliminary data.</text>
</comment>
<sequence>MGTLARTLTVGVRISMGSLSASSTMNEQIARAAPAVPLAPFKQAAFGFLGGFLAIGVISLLGHLTSSPLVIAPFGASSVLLFGAPDSAFAQPRNLVFGHLLSTAVGLAVYWFAGPGIWQMALSVGLAIGLMQLARCVHPPAGADPLVIMLGGNSSAGFFFVPVLSGVCVLLVIALLFNNAVRGRRWPDRWL</sequence>
<dbReference type="Pfam" id="PF04982">
    <property type="entry name" value="TM_HPP"/>
    <property type="match status" value="1"/>
</dbReference>
<dbReference type="PANTHER" id="PTHR33741">
    <property type="entry name" value="TRANSMEMBRANE PROTEIN DDB_G0269096-RELATED"/>
    <property type="match status" value="1"/>
</dbReference>
<evidence type="ECO:0000313" key="3">
    <source>
        <dbReference type="EMBL" id="MFK4442497.1"/>
    </source>
</evidence>
<evidence type="ECO:0000259" key="2">
    <source>
        <dbReference type="Pfam" id="PF04982"/>
    </source>
</evidence>
<evidence type="ECO:0000256" key="1">
    <source>
        <dbReference type="SAM" id="Phobius"/>
    </source>
</evidence>
<name>A0ABW8MKH1_9BURK</name>
<gene>
    <name evidence="3" type="ORF">ABH943_002513</name>
</gene>
<feature type="transmembrane region" description="Helical" evidence="1">
    <location>
        <begin position="44"/>
        <end position="62"/>
    </location>
</feature>
<reference evidence="3 4" key="1">
    <citation type="submission" date="2024-10" db="EMBL/GenBank/DDBJ databases">
        <authorList>
            <person name="Deangelis K."/>
            <person name="Huntemann M."/>
            <person name="Clum A."/>
            <person name="Wang J."/>
            <person name="Palaniappan K."/>
            <person name="Ritter S."/>
            <person name="Chen I.-M."/>
            <person name="Stamatis D."/>
            <person name="Reddy T."/>
            <person name="O'Malley R."/>
            <person name="Daum C."/>
            <person name="Ng V."/>
            <person name="Ivanova N."/>
            <person name="Kyrpides N."/>
            <person name="Woyke T."/>
        </authorList>
    </citation>
    <scope>NUCLEOTIDE SEQUENCE [LARGE SCALE GENOMIC DNA]</scope>
    <source>
        <strain evidence="3 4">GAS97</strain>
    </source>
</reference>
<keyword evidence="1" id="KW-1133">Transmembrane helix</keyword>
<dbReference type="InterPro" id="IPR058581">
    <property type="entry name" value="TM_HPP"/>
</dbReference>
<accession>A0ABW8MKH1</accession>
<protein>
    <submittedName>
        <fullName evidence="3">CBS-domain-containing membrane protein</fullName>
    </submittedName>
</protein>
<feature type="transmembrane region" description="Helical" evidence="1">
    <location>
        <begin position="69"/>
        <end position="89"/>
    </location>
</feature>
<proteinExistence type="predicted"/>
<feature type="transmembrane region" description="Helical" evidence="1">
    <location>
        <begin position="158"/>
        <end position="181"/>
    </location>
</feature>
<dbReference type="EMBL" id="JBIYDN010000006">
    <property type="protein sequence ID" value="MFK4442497.1"/>
    <property type="molecule type" value="Genomic_DNA"/>
</dbReference>